<keyword evidence="6 7" id="KW-0460">Magnesium</keyword>
<feature type="binding site" evidence="7">
    <location>
        <position position="208"/>
    </location>
    <ligand>
        <name>Mg(2+)</name>
        <dbReference type="ChEBI" id="CHEBI:18420"/>
        <label>1</label>
        <note>catalytic</note>
    </ligand>
</feature>
<organism evidence="8">
    <name type="scientific">uncultured Thiotrichaceae bacterium</name>
    <dbReference type="NCBI Taxonomy" id="298394"/>
    <lineage>
        <taxon>Bacteria</taxon>
        <taxon>Pseudomonadati</taxon>
        <taxon>Pseudomonadota</taxon>
        <taxon>Gammaproteobacteria</taxon>
        <taxon>Thiotrichales</taxon>
        <taxon>Thiotrichaceae</taxon>
        <taxon>environmental samples</taxon>
    </lineage>
</organism>
<dbReference type="PANTHER" id="PTHR20854:SF4">
    <property type="entry name" value="INOSITOL-1-MONOPHOSPHATASE-RELATED"/>
    <property type="match status" value="1"/>
</dbReference>
<dbReference type="GO" id="GO:0004401">
    <property type="term" value="F:histidinol-phosphatase activity"/>
    <property type="evidence" value="ECO:0007669"/>
    <property type="project" value="UniProtKB-EC"/>
</dbReference>
<gene>
    <name evidence="8" type="ORF">HELGO_WM23879</name>
</gene>
<dbReference type="Gene3D" id="3.30.540.10">
    <property type="entry name" value="Fructose-1,6-Bisphosphatase, subunit A, domain 1"/>
    <property type="match status" value="1"/>
</dbReference>
<comment type="similarity">
    <text evidence="3">Belongs to the inositol monophosphatase superfamily.</text>
</comment>
<dbReference type="PRINTS" id="PR00378">
    <property type="entry name" value="LIIMPHPHTASE"/>
</dbReference>
<dbReference type="EC" id="3.1.3.15" evidence="8"/>
<dbReference type="GO" id="GO:0046854">
    <property type="term" value="P:phosphatidylinositol phosphate biosynthetic process"/>
    <property type="evidence" value="ECO:0007669"/>
    <property type="project" value="InterPro"/>
</dbReference>
<comment type="cofactor">
    <cofactor evidence="1 7">
        <name>Mg(2+)</name>
        <dbReference type="ChEBI" id="CHEBI:18420"/>
    </cofactor>
</comment>
<dbReference type="EMBL" id="CACVAT010000560">
    <property type="protein sequence ID" value="CAA6830073.1"/>
    <property type="molecule type" value="Genomic_DNA"/>
</dbReference>
<evidence type="ECO:0000256" key="7">
    <source>
        <dbReference type="PIRSR" id="PIRSR600760-2"/>
    </source>
</evidence>
<evidence type="ECO:0000256" key="3">
    <source>
        <dbReference type="ARBA" id="ARBA00009759"/>
    </source>
</evidence>
<feature type="binding site" evidence="7">
    <location>
        <position position="86"/>
    </location>
    <ligand>
        <name>Mg(2+)</name>
        <dbReference type="ChEBI" id="CHEBI:18420"/>
        <label>1</label>
        <note>catalytic</note>
    </ligand>
</feature>
<dbReference type="PRINTS" id="PR00377">
    <property type="entry name" value="IMPHPHTASES"/>
</dbReference>
<evidence type="ECO:0000256" key="4">
    <source>
        <dbReference type="ARBA" id="ARBA00022723"/>
    </source>
</evidence>
<dbReference type="GO" id="GO:0007165">
    <property type="term" value="P:signal transduction"/>
    <property type="evidence" value="ECO:0007669"/>
    <property type="project" value="TreeGrafter"/>
</dbReference>
<reference evidence="8" key="1">
    <citation type="submission" date="2020-01" db="EMBL/GenBank/DDBJ databases">
        <authorList>
            <person name="Meier V. D."/>
            <person name="Meier V D."/>
        </authorList>
    </citation>
    <scope>NUCLEOTIDE SEQUENCE</scope>
    <source>
        <strain evidence="8">HLG_WM_MAG_09</strain>
    </source>
</reference>
<dbReference type="AlphaFoldDB" id="A0A6S6UNB4"/>
<proteinExistence type="inferred from homology"/>
<dbReference type="Gene3D" id="3.40.190.80">
    <property type="match status" value="1"/>
</dbReference>
<keyword evidence="4 7" id="KW-0479">Metal-binding</keyword>
<dbReference type="InterPro" id="IPR000760">
    <property type="entry name" value="Inositol_monophosphatase-like"/>
</dbReference>
<dbReference type="Pfam" id="PF00459">
    <property type="entry name" value="Inositol_P"/>
    <property type="match status" value="1"/>
</dbReference>
<dbReference type="PANTHER" id="PTHR20854">
    <property type="entry name" value="INOSITOL MONOPHOSPHATASE"/>
    <property type="match status" value="1"/>
</dbReference>
<protein>
    <submittedName>
        <fullName evidence="8">Histidinol-phosphatase [alternative form] (EC)</fullName>
        <ecNumber evidence="8">3.1.3.15</ecNumber>
    </submittedName>
</protein>
<sequence>MEMSPFLKTALEAAKAAQQVIEKYYNGEFEVHLKEDQSPVTIADIETEKTIKGILLDAFPDHGFYGEETGKVNENAEYNWLIDPIDGTKSFVRRYPFFSTQIALMKGDELILGVSNAPEFGELAYAEKGFGAYLNNQPIQVSGYTDLSKSALSLGNIATIAGKPQWNTVGEIVQDVQRIRGYGDFYHYHLLASGKIDLIIESDVNILDIAALSVIINEAGGAFTDLSGGALTLDTTTVLSAASQSLHSEILQRLDY</sequence>
<evidence type="ECO:0000313" key="8">
    <source>
        <dbReference type="EMBL" id="CAA6830073.1"/>
    </source>
</evidence>
<feature type="binding site" evidence="7">
    <location>
        <position position="67"/>
    </location>
    <ligand>
        <name>Mg(2+)</name>
        <dbReference type="ChEBI" id="CHEBI:18420"/>
        <label>1</label>
        <note>catalytic</note>
    </ligand>
</feature>
<dbReference type="UniPathway" id="UPA00823">
    <property type="reaction ID" value="UER00788"/>
</dbReference>
<evidence type="ECO:0000256" key="5">
    <source>
        <dbReference type="ARBA" id="ARBA00022801"/>
    </source>
</evidence>
<dbReference type="InterPro" id="IPR020552">
    <property type="entry name" value="Inositol_monoPase_Li-sen"/>
</dbReference>
<dbReference type="GO" id="GO:0008934">
    <property type="term" value="F:inositol monophosphate 1-phosphatase activity"/>
    <property type="evidence" value="ECO:0007669"/>
    <property type="project" value="TreeGrafter"/>
</dbReference>
<evidence type="ECO:0000256" key="6">
    <source>
        <dbReference type="ARBA" id="ARBA00022842"/>
    </source>
</evidence>
<evidence type="ECO:0000256" key="2">
    <source>
        <dbReference type="ARBA" id="ARBA00005152"/>
    </source>
</evidence>
<evidence type="ECO:0000256" key="1">
    <source>
        <dbReference type="ARBA" id="ARBA00001946"/>
    </source>
</evidence>
<dbReference type="GO" id="GO:0006021">
    <property type="term" value="P:inositol biosynthetic process"/>
    <property type="evidence" value="ECO:0007669"/>
    <property type="project" value="UniProtKB-UniPathway"/>
</dbReference>
<name>A0A6S6UNB4_9GAMM</name>
<accession>A0A6S6UNB4</accession>
<dbReference type="SUPFAM" id="SSF56655">
    <property type="entry name" value="Carbohydrate phosphatase"/>
    <property type="match status" value="1"/>
</dbReference>
<comment type="pathway">
    <text evidence="2">Polyol metabolism; myo-inositol biosynthesis; myo-inositol from D-glucose 6-phosphate: step 2/2.</text>
</comment>
<feature type="binding site" evidence="7">
    <location>
        <position position="83"/>
    </location>
    <ligand>
        <name>Mg(2+)</name>
        <dbReference type="ChEBI" id="CHEBI:18420"/>
        <label>1</label>
        <note>catalytic</note>
    </ligand>
</feature>
<feature type="binding site" evidence="7">
    <location>
        <position position="85"/>
    </location>
    <ligand>
        <name>Mg(2+)</name>
        <dbReference type="ChEBI" id="CHEBI:18420"/>
        <label>1</label>
        <note>catalytic</note>
    </ligand>
</feature>
<dbReference type="GO" id="GO:0046872">
    <property type="term" value="F:metal ion binding"/>
    <property type="evidence" value="ECO:0007669"/>
    <property type="project" value="UniProtKB-KW"/>
</dbReference>
<keyword evidence="5 8" id="KW-0378">Hydrolase</keyword>
<dbReference type="InterPro" id="IPR020583">
    <property type="entry name" value="Inositol_monoP_metal-BS"/>
</dbReference>
<dbReference type="PROSITE" id="PS00629">
    <property type="entry name" value="IMP_1"/>
    <property type="match status" value="1"/>
</dbReference>